<dbReference type="GO" id="GO:0008360">
    <property type="term" value="P:regulation of cell shape"/>
    <property type="evidence" value="ECO:0007669"/>
    <property type="project" value="UniProtKB-KW"/>
</dbReference>
<dbReference type="EMBL" id="FQTU01000003">
    <property type="protein sequence ID" value="SHE53941.1"/>
    <property type="molecule type" value="Genomic_DNA"/>
</dbReference>
<dbReference type="OrthoDB" id="9812661at2"/>
<comment type="subcellular location">
    <subcellularLocation>
        <location evidence="11">Cell membrane</location>
        <topology evidence="11">Multi-pass membrane protein</topology>
    </subcellularLocation>
    <subcellularLocation>
        <location evidence="1">Membrane</location>
        <topology evidence="1">Multi-pass membrane protein</topology>
    </subcellularLocation>
</comment>
<dbReference type="InterPro" id="IPR011923">
    <property type="entry name" value="RodA/MrdB"/>
</dbReference>
<dbReference type="RefSeq" id="WP_073269701.1">
    <property type="nucleotide sequence ID" value="NZ_FQTU01000003.1"/>
</dbReference>
<feature type="transmembrane region" description="Helical" evidence="11">
    <location>
        <begin position="79"/>
        <end position="98"/>
    </location>
</feature>
<accession>A0A1M4UAP1</accession>
<dbReference type="GO" id="GO:0005886">
    <property type="term" value="C:plasma membrane"/>
    <property type="evidence" value="ECO:0007669"/>
    <property type="project" value="UniProtKB-SubCell"/>
</dbReference>
<feature type="transmembrane region" description="Helical" evidence="11">
    <location>
        <begin position="164"/>
        <end position="180"/>
    </location>
</feature>
<comment type="function">
    <text evidence="11">Peptidoglycan polymerase that is essential for cell wall elongation.</text>
</comment>
<dbReference type="PANTHER" id="PTHR30474">
    <property type="entry name" value="CELL CYCLE PROTEIN"/>
    <property type="match status" value="1"/>
</dbReference>
<evidence type="ECO:0000256" key="6">
    <source>
        <dbReference type="ARBA" id="ARBA00022960"/>
    </source>
</evidence>
<comment type="similarity">
    <text evidence="11">Belongs to the SEDS family. MrdB/RodA subfamily.</text>
</comment>
<evidence type="ECO:0000313" key="13">
    <source>
        <dbReference type="Proteomes" id="UP000184251"/>
    </source>
</evidence>
<dbReference type="InterPro" id="IPR001182">
    <property type="entry name" value="FtsW/RodA"/>
</dbReference>
<keyword evidence="5 11" id="KW-0812">Transmembrane</keyword>
<evidence type="ECO:0000256" key="3">
    <source>
        <dbReference type="ARBA" id="ARBA00022676"/>
    </source>
</evidence>
<feature type="transmembrane region" description="Helical" evidence="11">
    <location>
        <begin position="140"/>
        <end position="158"/>
    </location>
</feature>
<dbReference type="EC" id="2.4.99.28" evidence="11"/>
<feature type="transmembrane region" description="Helical" evidence="11">
    <location>
        <begin position="12"/>
        <end position="34"/>
    </location>
</feature>
<evidence type="ECO:0000313" key="12">
    <source>
        <dbReference type="EMBL" id="SHE53941.1"/>
    </source>
</evidence>
<comment type="catalytic activity">
    <reaction evidence="11">
        <text>[GlcNAc-(1-&gt;4)-Mur2Ac(oyl-L-Ala-gamma-D-Glu-L-Lys-D-Ala-D-Ala)](n)-di-trans,octa-cis-undecaprenyl diphosphate + beta-D-GlcNAc-(1-&gt;4)-Mur2Ac(oyl-L-Ala-gamma-D-Glu-L-Lys-D-Ala-D-Ala)-di-trans,octa-cis-undecaprenyl diphosphate = [GlcNAc-(1-&gt;4)-Mur2Ac(oyl-L-Ala-gamma-D-Glu-L-Lys-D-Ala-D-Ala)](n+1)-di-trans,octa-cis-undecaprenyl diphosphate + di-trans,octa-cis-undecaprenyl diphosphate + H(+)</text>
        <dbReference type="Rhea" id="RHEA:23708"/>
        <dbReference type="Rhea" id="RHEA-COMP:9602"/>
        <dbReference type="Rhea" id="RHEA-COMP:9603"/>
        <dbReference type="ChEBI" id="CHEBI:15378"/>
        <dbReference type="ChEBI" id="CHEBI:58405"/>
        <dbReference type="ChEBI" id="CHEBI:60033"/>
        <dbReference type="ChEBI" id="CHEBI:78435"/>
        <dbReference type="EC" id="2.4.99.28"/>
    </reaction>
</comment>
<name>A0A1M4UAP1_9FIRM</name>
<keyword evidence="2 11" id="KW-1003">Cell membrane</keyword>
<evidence type="ECO:0000256" key="7">
    <source>
        <dbReference type="ARBA" id="ARBA00022984"/>
    </source>
</evidence>
<dbReference type="AlphaFoldDB" id="A0A1M4UAP1"/>
<keyword evidence="3 11" id="KW-0328">Glycosyltransferase</keyword>
<organism evidence="12 13">
    <name type="scientific">Alkalibacter saccharofermentans DSM 14828</name>
    <dbReference type="NCBI Taxonomy" id="1120975"/>
    <lineage>
        <taxon>Bacteria</taxon>
        <taxon>Bacillati</taxon>
        <taxon>Bacillota</taxon>
        <taxon>Clostridia</taxon>
        <taxon>Eubacteriales</taxon>
        <taxon>Eubacteriaceae</taxon>
        <taxon>Alkalibacter</taxon>
    </lineage>
</organism>
<feature type="transmembrane region" description="Helical" evidence="11">
    <location>
        <begin position="104"/>
        <end position="128"/>
    </location>
</feature>
<dbReference type="UniPathway" id="UPA00219"/>
<evidence type="ECO:0000256" key="10">
    <source>
        <dbReference type="ARBA" id="ARBA00023316"/>
    </source>
</evidence>
<dbReference type="InterPro" id="IPR018365">
    <property type="entry name" value="Cell_cycle_FtsW-rel_CS"/>
</dbReference>
<keyword evidence="8 11" id="KW-1133">Transmembrane helix</keyword>
<evidence type="ECO:0000256" key="2">
    <source>
        <dbReference type="ARBA" id="ARBA00022475"/>
    </source>
</evidence>
<evidence type="ECO:0000256" key="1">
    <source>
        <dbReference type="ARBA" id="ARBA00004141"/>
    </source>
</evidence>
<keyword evidence="7 11" id="KW-0573">Peptidoglycan synthesis</keyword>
<evidence type="ECO:0000256" key="8">
    <source>
        <dbReference type="ARBA" id="ARBA00022989"/>
    </source>
</evidence>
<dbReference type="GO" id="GO:0009252">
    <property type="term" value="P:peptidoglycan biosynthetic process"/>
    <property type="evidence" value="ECO:0007669"/>
    <property type="project" value="UniProtKB-UniRule"/>
</dbReference>
<keyword evidence="9 11" id="KW-0472">Membrane</keyword>
<feature type="transmembrane region" description="Helical" evidence="11">
    <location>
        <begin position="46"/>
        <end position="67"/>
    </location>
</feature>
<dbReference type="Proteomes" id="UP000184251">
    <property type="component" value="Unassembled WGS sequence"/>
</dbReference>
<keyword evidence="4 11" id="KW-0808">Transferase</keyword>
<gene>
    <name evidence="11" type="primary">rodA</name>
    <name evidence="12" type="ORF">SAMN02746064_00706</name>
</gene>
<keyword evidence="10 11" id="KW-0961">Cell wall biogenesis/degradation</keyword>
<feature type="transmembrane region" description="Helical" evidence="11">
    <location>
        <begin position="344"/>
        <end position="364"/>
    </location>
</feature>
<sequence>MEWVKYLKKMDFVLLFVVMALFSIGLMAITVATNTENFVGGDPSTFIIKQIIAFGIGLTGLLVIIAMDYRTLGQYWIHIFVLTVISLLLVFIPGLGIVNKGTRGWISLGFMDLQTSEIAKLGFIVAFAKLLEIRKNKLSNIIDVMILVAFISVPISVVLLQGDLGQALVFVVIAAGMLFMAGIDIRYVYGVFGAIIVGFPVMWNYFMQDYQKKRIITFFNPANDPLGDGYHALQSMIAIGSGEVFGKGVYAENTMTKLNYLPAQWTDFIFSVISETAGFVGASIVVILLGIFLFRLLKDAKNAKDEFGTLIVSGVFFMFLFQIFENIGMTMGIMPITGITLPFLSYGGSSLMTNIFAVGLVLNVHMRRHHISF</sequence>
<dbReference type="Pfam" id="PF01098">
    <property type="entry name" value="FTSW_RODA_SPOVE"/>
    <property type="match status" value="1"/>
</dbReference>
<evidence type="ECO:0000256" key="5">
    <source>
        <dbReference type="ARBA" id="ARBA00022692"/>
    </source>
</evidence>
<keyword evidence="6 11" id="KW-0133">Cell shape</keyword>
<dbReference type="GO" id="GO:0071555">
    <property type="term" value="P:cell wall organization"/>
    <property type="evidence" value="ECO:0007669"/>
    <property type="project" value="UniProtKB-KW"/>
</dbReference>
<feature type="transmembrane region" description="Helical" evidence="11">
    <location>
        <begin position="306"/>
        <end position="324"/>
    </location>
</feature>
<protein>
    <recommendedName>
        <fullName evidence="11">Peptidoglycan glycosyltransferase RodA</fullName>
        <shortName evidence="11">PGT</shortName>
        <ecNumber evidence="11">2.4.99.28</ecNumber>
    </recommendedName>
    <alternativeName>
        <fullName evidence="11">Cell elongation protein RodA</fullName>
    </alternativeName>
    <alternativeName>
        <fullName evidence="11">Cell wall polymerase</fullName>
    </alternativeName>
    <alternativeName>
        <fullName evidence="11">Peptidoglycan polymerase</fullName>
        <shortName evidence="11">PG polymerase</shortName>
    </alternativeName>
</protein>
<proteinExistence type="inferred from homology"/>
<evidence type="ECO:0000256" key="4">
    <source>
        <dbReference type="ARBA" id="ARBA00022679"/>
    </source>
</evidence>
<dbReference type="NCBIfam" id="TIGR02210">
    <property type="entry name" value="rodA_shape"/>
    <property type="match status" value="1"/>
</dbReference>
<comment type="pathway">
    <text evidence="11">Cell wall biogenesis; peptidoglycan biosynthesis.</text>
</comment>
<dbReference type="GO" id="GO:0015648">
    <property type="term" value="F:lipid-linked peptidoglycan transporter activity"/>
    <property type="evidence" value="ECO:0007669"/>
    <property type="project" value="TreeGrafter"/>
</dbReference>
<evidence type="ECO:0000256" key="11">
    <source>
        <dbReference type="HAMAP-Rule" id="MF_02079"/>
    </source>
</evidence>
<feature type="transmembrane region" description="Helical" evidence="11">
    <location>
        <begin position="187"/>
        <end position="206"/>
    </location>
</feature>
<reference evidence="12 13" key="1">
    <citation type="submission" date="2016-11" db="EMBL/GenBank/DDBJ databases">
        <authorList>
            <person name="Jaros S."/>
            <person name="Januszkiewicz K."/>
            <person name="Wedrychowicz H."/>
        </authorList>
    </citation>
    <scope>NUCLEOTIDE SEQUENCE [LARGE SCALE GENOMIC DNA]</scope>
    <source>
        <strain evidence="12 13">DSM 14828</strain>
    </source>
</reference>
<keyword evidence="13" id="KW-1185">Reference proteome</keyword>
<feature type="transmembrane region" description="Helical" evidence="11">
    <location>
        <begin position="268"/>
        <end position="294"/>
    </location>
</feature>
<dbReference type="GO" id="GO:0051301">
    <property type="term" value="P:cell division"/>
    <property type="evidence" value="ECO:0007669"/>
    <property type="project" value="InterPro"/>
</dbReference>
<dbReference type="STRING" id="1120975.SAMN02746064_00706"/>
<dbReference type="PROSITE" id="PS00428">
    <property type="entry name" value="FTSW_RODA_SPOVE"/>
    <property type="match status" value="1"/>
</dbReference>
<dbReference type="PANTHER" id="PTHR30474:SF1">
    <property type="entry name" value="PEPTIDOGLYCAN GLYCOSYLTRANSFERASE MRDB"/>
    <property type="match status" value="1"/>
</dbReference>
<dbReference type="GO" id="GO:0032153">
    <property type="term" value="C:cell division site"/>
    <property type="evidence" value="ECO:0007669"/>
    <property type="project" value="TreeGrafter"/>
</dbReference>
<evidence type="ECO:0000256" key="9">
    <source>
        <dbReference type="ARBA" id="ARBA00023136"/>
    </source>
</evidence>
<dbReference type="HAMAP" id="MF_02079">
    <property type="entry name" value="PGT_RodA"/>
    <property type="match status" value="1"/>
</dbReference>
<dbReference type="GO" id="GO:0008955">
    <property type="term" value="F:peptidoglycan glycosyltransferase activity"/>
    <property type="evidence" value="ECO:0007669"/>
    <property type="project" value="UniProtKB-UniRule"/>
</dbReference>